<evidence type="ECO:0000259" key="1">
    <source>
        <dbReference type="Pfam" id="PF26355"/>
    </source>
</evidence>
<dbReference type="RefSeq" id="WP_190877389.1">
    <property type="nucleotide sequence ID" value="NZ_CP159837.1"/>
</dbReference>
<protein>
    <recommendedName>
        <fullName evidence="1">vWA-MoxR associated protein N-terminal HTH domain-containing protein</fullName>
    </recommendedName>
</protein>
<gene>
    <name evidence="2" type="ORF">ABWT76_004291</name>
</gene>
<sequence length="276" mass="31844">MKTEEALYFVTTALEEKHLPRLKKLEKIIIRQVLQGKSYPEIAKDAHYQLQSIRNSSSVLWRKLSTAFDEPVNQDNLELVLRRFIGRRHHHIHHNQIISINLEGANLTGASISAANLSEARRLGHFLNSYSEGDLYQNDLPDRNDEPEIELKTVDDKNDYIWNNVRFNTEVEAKIADILDEMNIIFSPNTMLRMITAKGKITKKVLFLIIDRGKCGILDIIPDEDNDLEDANHYILGQGIDLIRYYTENICQNNPELIIRDFLKGLRQETFNGSGE</sequence>
<accession>A0AAU8J8X4</accession>
<evidence type="ECO:0000313" key="2">
    <source>
        <dbReference type="EMBL" id="XCM35600.1"/>
    </source>
</evidence>
<dbReference type="Pfam" id="PF26355">
    <property type="entry name" value="HTH_VMAP-M9"/>
    <property type="match status" value="1"/>
</dbReference>
<name>A0AAU8J8X4_9CYAN</name>
<dbReference type="AlphaFoldDB" id="A0AAU8J8X4"/>
<reference evidence="2" key="1">
    <citation type="submission" date="2024-07" db="EMBL/GenBank/DDBJ databases">
        <authorList>
            <person name="Kim Y.J."/>
            <person name="Jeong J.Y."/>
        </authorList>
    </citation>
    <scope>NUCLEOTIDE SEQUENCE</scope>
    <source>
        <strain evidence="2">GIHE-MW2</strain>
    </source>
</reference>
<dbReference type="InterPro" id="IPR058651">
    <property type="entry name" value="HTH_VMAP-M9"/>
</dbReference>
<proteinExistence type="predicted"/>
<feature type="domain" description="vWA-MoxR associated protein N-terminal HTH" evidence="1">
    <location>
        <begin position="1"/>
        <end position="83"/>
    </location>
</feature>
<dbReference type="EMBL" id="CP159837">
    <property type="protein sequence ID" value="XCM35600.1"/>
    <property type="molecule type" value="Genomic_DNA"/>
</dbReference>
<organism evidence="2">
    <name type="scientific">Planktothricoides raciborskii GIHE-MW2</name>
    <dbReference type="NCBI Taxonomy" id="2792601"/>
    <lineage>
        <taxon>Bacteria</taxon>
        <taxon>Bacillati</taxon>
        <taxon>Cyanobacteriota</taxon>
        <taxon>Cyanophyceae</taxon>
        <taxon>Oscillatoriophycideae</taxon>
        <taxon>Oscillatoriales</taxon>
        <taxon>Oscillatoriaceae</taxon>
        <taxon>Planktothricoides</taxon>
    </lineage>
</organism>